<dbReference type="PANTHER" id="PTHR43024">
    <property type="entry name" value="UDP-N-ACETYLMURAMOYL-TRIPEPTIDE--D-ALANYL-D-ALANINE LIGASE"/>
    <property type="match status" value="1"/>
</dbReference>
<evidence type="ECO:0000256" key="2">
    <source>
        <dbReference type="ARBA" id="ARBA00022741"/>
    </source>
</evidence>
<dbReference type="Pfam" id="PF02875">
    <property type="entry name" value="Mur_ligase_C"/>
    <property type="match status" value="1"/>
</dbReference>
<dbReference type="AlphaFoldDB" id="A0A2M7D755"/>
<sequence>MFFLFSFLWFIRTTKAILFYLYLWQLKEYHVGRFLDHFRTEKGRKLLLNPLNVIKIILLLSFPAYPLLLLFSVFVLYILEFLKTIFDFLRKQLKRPVFTLKAAFLISAALVFESAFLFVLLQNIKDIENIVWFIFWLLIFDILTPMISSLIVLIFQPLAVLQRNRIIKKAKIKRGQFKNLLVVGITGSYGKTSTKEFLAAILSEKFKILKTKEHQNSEVGVSLCILNDLRPEYEIFICEMGAYSRGGIKLLCGIAKPKIGIITGINEQHMATFGSQKNIIKTKYELIESLPEDGMAFFNAKNKYCLELYNKTLRLRSGQAQFKKFLYGENAEFPGGENIFGAMAVAKELGMGEEEISRAASKIENKIGGIRVKKGINGINVIDATYSANPDGVIANLEYMKNNFSGRKIIVMPCLIELGKASKEVHRRIGNKIGEVCDLAIITTKDSFKEIKEGAGEKAVFMENPKEILEKIKSFYREGKEDKSSSSPFAVAREGDAVLLESRVPGYLIKELIGR</sequence>
<dbReference type="InterPro" id="IPR036565">
    <property type="entry name" value="Mur-like_cat_sf"/>
</dbReference>
<evidence type="ECO:0000259" key="6">
    <source>
        <dbReference type="Pfam" id="PF08245"/>
    </source>
</evidence>
<gene>
    <name evidence="7" type="ORF">COS26_03280</name>
</gene>
<dbReference type="InterPro" id="IPR013221">
    <property type="entry name" value="Mur_ligase_cen"/>
</dbReference>
<feature type="transmembrane region" description="Helical" evidence="4">
    <location>
        <begin position="56"/>
        <end position="79"/>
    </location>
</feature>
<name>A0A2M7D755_9BACT</name>
<protein>
    <recommendedName>
        <fullName evidence="9">Mur ligase central domain-containing protein</fullName>
    </recommendedName>
</protein>
<keyword evidence="2" id="KW-0547">Nucleotide-binding</keyword>
<reference evidence="8" key="1">
    <citation type="submission" date="2017-09" db="EMBL/GenBank/DDBJ databases">
        <title>Depth-based differentiation of microbial function through sediment-hosted aquifers and enrichment of novel symbionts in the deep terrestrial subsurface.</title>
        <authorList>
            <person name="Probst A.J."/>
            <person name="Ladd B."/>
            <person name="Jarett J.K."/>
            <person name="Geller-Mcgrath D.E."/>
            <person name="Sieber C.M.K."/>
            <person name="Emerson J.B."/>
            <person name="Anantharaman K."/>
            <person name="Thomas B.C."/>
            <person name="Malmstrom R."/>
            <person name="Stieglmeier M."/>
            <person name="Klingl A."/>
            <person name="Woyke T."/>
            <person name="Ryan C.M."/>
            <person name="Banfield J.F."/>
        </authorList>
    </citation>
    <scope>NUCLEOTIDE SEQUENCE [LARGE SCALE GENOMIC DNA]</scope>
</reference>
<dbReference type="InterPro" id="IPR036615">
    <property type="entry name" value="Mur_ligase_C_dom_sf"/>
</dbReference>
<keyword evidence="4" id="KW-0812">Transmembrane</keyword>
<feature type="domain" description="Mur ligase C-terminal" evidence="5">
    <location>
        <begin position="373"/>
        <end position="473"/>
    </location>
</feature>
<dbReference type="SUPFAM" id="SSF53623">
    <property type="entry name" value="MurD-like peptide ligases, catalytic domain"/>
    <property type="match status" value="1"/>
</dbReference>
<dbReference type="Proteomes" id="UP000230304">
    <property type="component" value="Unassembled WGS sequence"/>
</dbReference>
<dbReference type="InterPro" id="IPR004101">
    <property type="entry name" value="Mur_ligase_C"/>
</dbReference>
<proteinExistence type="predicted"/>
<evidence type="ECO:0000256" key="3">
    <source>
        <dbReference type="ARBA" id="ARBA00022840"/>
    </source>
</evidence>
<evidence type="ECO:0008006" key="9">
    <source>
        <dbReference type="Google" id="ProtNLM"/>
    </source>
</evidence>
<dbReference type="GO" id="GO:0005524">
    <property type="term" value="F:ATP binding"/>
    <property type="evidence" value="ECO:0007669"/>
    <property type="project" value="UniProtKB-KW"/>
</dbReference>
<keyword evidence="4" id="KW-1133">Transmembrane helix</keyword>
<dbReference type="Gene3D" id="3.40.1190.10">
    <property type="entry name" value="Mur-like, catalytic domain"/>
    <property type="match status" value="1"/>
</dbReference>
<dbReference type="SUPFAM" id="SSF53244">
    <property type="entry name" value="MurD-like peptide ligases, peptide-binding domain"/>
    <property type="match status" value="1"/>
</dbReference>
<organism evidence="7 8">
    <name type="scientific">Candidatus Nealsonbacteria bacterium CG02_land_8_20_14_3_00_40_11</name>
    <dbReference type="NCBI Taxonomy" id="1974700"/>
    <lineage>
        <taxon>Bacteria</taxon>
        <taxon>Candidatus Nealsoniibacteriota</taxon>
    </lineage>
</organism>
<feature type="domain" description="Mur ligase central" evidence="6">
    <location>
        <begin position="185"/>
        <end position="312"/>
    </location>
</feature>
<dbReference type="GO" id="GO:0016881">
    <property type="term" value="F:acid-amino acid ligase activity"/>
    <property type="evidence" value="ECO:0007669"/>
    <property type="project" value="InterPro"/>
</dbReference>
<comment type="caution">
    <text evidence="7">The sequence shown here is derived from an EMBL/GenBank/DDBJ whole genome shotgun (WGS) entry which is preliminary data.</text>
</comment>
<keyword evidence="4" id="KW-0472">Membrane</keyword>
<dbReference type="PANTHER" id="PTHR43024:SF1">
    <property type="entry name" value="UDP-N-ACETYLMURAMOYL-TRIPEPTIDE--D-ALANYL-D-ALANINE LIGASE"/>
    <property type="match status" value="1"/>
</dbReference>
<evidence type="ECO:0000259" key="5">
    <source>
        <dbReference type="Pfam" id="PF02875"/>
    </source>
</evidence>
<dbReference type="Gene3D" id="3.90.190.20">
    <property type="entry name" value="Mur ligase, C-terminal domain"/>
    <property type="match status" value="1"/>
</dbReference>
<accession>A0A2M7D755</accession>
<feature type="transmembrane region" description="Helical" evidence="4">
    <location>
        <begin position="133"/>
        <end position="161"/>
    </location>
</feature>
<feature type="transmembrane region" description="Helical" evidence="4">
    <location>
        <begin position="100"/>
        <end position="121"/>
    </location>
</feature>
<keyword evidence="3" id="KW-0067">ATP-binding</keyword>
<dbReference type="Pfam" id="PF08245">
    <property type="entry name" value="Mur_ligase_M"/>
    <property type="match status" value="1"/>
</dbReference>
<keyword evidence="1" id="KW-0436">Ligase</keyword>
<evidence type="ECO:0000256" key="4">
    <source>
        <dbReference type="SAM" id="Phobius"/>
    </source>
</evidence>
<evidence type="ECO:0000256" key="1">
    <source>
        <dbReference type="ARBA" id="ARBA00022598"/>
    </source>
</evidence>
<dbReference type="InterPro" id="IPR051046">
    <property type="entry name" value="MurCDEF_CellWall_CoF430Synth"/>
</dbReference>
<evidence type="ECO:0000313" key="7">
    <source>
        <dbReference type="EMBL" id="PIV41613.1"/>
    </source>
</evidence>
<dbReference type="EMBL" id="PEUA01000073">
    <property type="protein sequence ID" value="PIV41613.1"/>
    <property type="molecule type" value="Genomic_DNA"/>
</dbReference>
<evidence type="ECO:0000313" key="8">
    <source>
        <dbReference type="Proteomes" id="UP000230304"/>
    </source>
</evidence>